<feature type="transmembrane region" description="Helical" evidence="1">
    <location>
        <begin position="6"/>
        <end position="25"/>
    </location>
</feature>
<evidence type="ECO:0000313" key="2">
    <source>
        <dbReference type="EMBL" id="KAA9394116.1"/>
    </source>
</evidence>
<dbReference type="RefSeq" id="WP_158033846.1">
    <property type="nucleotide sequence ID" value="NZ_ML708617.1"/>
</dbReference>
<protein>
    <recommendedName>
        <fullName evidence="4">M50 family metallopeptidase</fullName>
    </recommendedName>
</protein>
<name>A0A5J5KZ50_9MICC</name>
<dbReference type="EMBL" id="SZWF01000009">
    <property type="protein sequence ID" value="KAA9394116.1"/>
    <property type="molecule type" value="Genomic_DNA"/>
</dbReference>
<evidence type="ECO:0008006" key="4">
    <source>
        <dbReference type="Google" id="ProtNLM"/>
    </source>
</evidence>
<evidence type="ECO:0000256" key="1">
    <source>
        <dbReference type="SAM" id="Phobius"/>
    </source>
</evidence>
<proteinExistence type="predicted"/>
<keyword evidence="1" id="KW-0472">Membrane</keyword>
<feature type="transmembrane region" description="Helical" evidence="1">
    <location>
        <begin position="158"/>
        <end position="178"/>
    </location>
</feature>
<keyword evidence="3" id="KW-1185">Reference proteome</keyword>
<dbReference type="Proteomes" id="UP000325957">
    <property type="component" value="Unassembled WGS sequence"/>
</dbReference>
<feature type="transmembrane region" description="Helical" evidence="1">
    <location>
        <begin position="115"/>
        <end position="137"/>
    </location>
</feature>
<accession>A0A5J5KZ50</accession>
<keyword evidence="1" id="KW-1133">Transmembrane helix</keyword>
<reference evidence="2 3" key="1">
    <citation type="submission" date="2019-05" db="EMBL/GenBank/DDBJ databases">
        <title>Kocuria coralli sp. nov., a novel actinobacterium isolated from coral reef seawater.</title>
        <authorList>
            <person name="Li J."/>
        </authorList>
    </citation>
    <scope>NUCLEOTIDE SEQUENCE [LARGE SCALE GENOMIC DNA]</scope>
    <source>
        <strain evidence="2 3">SCSIO 13007</strain>
    </source>
</reference>
<evidence type="ECO:0000313" key="3">
    <source>
        <dbReference type="Proteomes" id="UP000325957"/>
    </source>
</evidence>
<dbReference type="OrthoDB" id="5148132at2"/>
<feature type="transmembrane region" description="Helical" evidence="1">
    <location>
        <begin position="87"/>
        <end position="109"/>
    </location>
</feature>
<organism evidence="2 3">
    <name type="scientific">Kocuria coralli</name>
    <dbReference type="NCBI Taxonomy" id="1461025"/>
    <lineage>
        <taxon>Bacteria</taxon>
        <taxon>Bacillati</taxon>
        <taxon>Actinomycetota</taxon>
        <taxon>Actinomycetes</taxon>
        <taxon>Micrococcales</taxon>
        <taxon>Micrococcaceae</taxon>
        <taxon>Kocuria</taxon>
    </lineage>
</organism>
<comment type="caution">
    <text evidence="2">The sequence shown here is derived from an EMBL/GenBank/DDBJ whole genome shotgun (WGS) entry which is preliminary data.</text>
</comment>
<keyword evidence="1" id="KW-0812">Transmembrane</keyword>
<sequence length="180" mass="19024">MDLDIVASLFVIAVVLGVLWASVAIHELGHFLAGLAVGVPREAMSVRLRNPPHVALLAPDDGGTWLSPDHPDYAETFRGYNPSERAAWVFIAGGFLVETSAVVAVAGLVHDLGTLPVVLTGASTALVVFYLAADLVLSTVRKRPCGDASAMWRIAPSYTAITVMTMLAIRLGVILLVLPV</sequence>
<dbReference type="AlphaFoldDB" id="A0A5J5KZ50"/>
<gene>
    <name evidence="2" type="ORF">FCK90_08305</name>
</gene>